<feature type="non-terminal residue" evidence="2">
    <location>
        <position position="165"/>
    </location>
</feature>
<keyword evidence="1" id="KW-0175">Coiled coil</keyword>
<dbReference type="AlphaFoldDB" id="A0A067ET30"/>
<accession>A0A067ET30</accession>
<dbReference type="Proteomes" id="UP000027120">
    <property type="component" value="Unassembled WGS sequence"/>
</dbReference>
<dbReference type="STRING" id="2711.A0A067ET30"/>
<dbReference type="EMBL" id="KK784950">
    <property type="protein sequence ID" value="KDO58329.1"/>
    <property type="molecule type" value="Genomic_DNA"/>
</dbReference>
<evidence type="ECO:0000256" key="1">
    <source>
        <dbReference type="SAM" id="Coils"/>
    </source>
</evidence>
<gene>
    <name evidence="2" type="ORF">CISIN_1g0430512mg</name>
</gene>
<reference evidence="2 3" key="1">
    <citation type="submission" date="2014-04" db="EMBL/GenBank/DDBJ databases">
        <authorList>
            <consortium name="International Citrus Genome Consortium"/>
            <person name="Gmitter F."/>
            <person name="Chen C."/>
            <person name="Farmerie W."/>
            <person name="Harkins T."/>
            <person name="Desany B."/>
            <person name="Mohiuddin M."/>
            <person name="Kodira C."/>
            <person name="Borodovsky M."/>
            <person name="Lomsadze A."/>
            <person name="Burns P."/>
            <person name="Jenkins J."/>
            <person name="Prochnik S."/>
            <person name="Shu S."/>
            <person name="Chapman J."/>
            <person name="Pitluck S."/>
            <person name="Schmutz J."/>
            <person name="Rokhsar D."/>
        </authorList>
    </citation>
    <scope>NUCLEOTIDE SEQUENCE</scope>
</reference>
<organism evidence="2 3">
    <name type="scientific">Citrus sinensis</name>
    <name type="common">Sweet orange</name>
    <name type="synonym">Citrus aurantium var. sinensis</name>
    <dbReference type="NCBI Taxonomy" id="2711"/>
    <lineage>
        <taxon>Eukaryota</taxon>
        <taxon>Viridiplantae</taxon>
        <taxon>Streptophyta</taxon>
        <taxon>Embryophyta</taxon>
        <taxon>Tracheophyta</taxon>
        <taxon>Spermatophyta</taxon>
        <taxon>Magnoliopsida</taxon>
        <taxon>eudicotyledons</taxon>
        <taxon>Gunneridae</taxon>
        <taxon>Pentapetalae</taxon>
        <taxon>rosids</taxon>
        <taxon>malvids</taxon>
        <taxon>Sapindales</taxon>
        <taxon>Rutaceae</taxon>
        <taxon>Aurantioideae</taxon>
        <taxon>Citrus</taxon>
    </lineage>
</organism>
<evidence type="ECO:0000313" key="3">
    <source>
        <dbReference type="Proteomes" id="UP000027120"/>
    </source>
</evidence>
<keyword evidence="3" id="KW-1185">Reference proteome</keyword>
<name>A0A067ET30_CITSI</name>
<feature type="coiled-coil region" evidence="1">
    <location>
        <begin position="68"/>
        <end position="103"/>
    </location>
</feature>
<protein>
    <submittedName>
        <fullName evidence="2">Uncharacterized protein</fullName>
    </submittedName>
</protein>
<sequence length="165" mass="19186">MQSHFSQQLNSITFPKHFPSHFSRFNKHTFRTKLSSKRRSFVTIKHNRLTVSACKASSSNSVVSSSTNSEENAESTQLFEKLKEAERQRINKLEELDRKANVQLERQLVLASEWSRVLMTMCGRLKGTELDPENSHRIDFSDFWKLLNSNSVQYMEYSNYGQTVS</sequence>
<evidence type="ECO:0000313" key="2">
    <source>
        <dbReference type="EMBL" id="KDO58329.1"/>
    </source>
</evidence>
<proteinExistence type="predicted"/>